<organism evidence="2 3">
    <name type="scientific">Nocardia sputorum</name>
    <dbReference type="NCBI Taxonomy" id="2984338"/>
    <lineage>
        <taxon>Bacteria</taxon>
        <taxon>Bacillati</taxon>
        <taxon>Actinomycetota</taxon>
        <taxon>Actinomycetes</taxon>
        <taxon>Mycobacteriales</taxon>
        <taxon>Nocardiaceae</taxon>
        <taxon>Nocardia</taxon>
    </lineage>
</organism>
<keyword evidence="3" id="KW-1185">Reference proteome</keyword>
<evidence type="ECO:0008006" key="4">
    <source>
        <dbReference type="Google" id="ProtNLM"/>
    </source>
</evidence>
<reference evidence="2 3" key="1">
    <citation type="submission" date="2022-11" db="EMBL/GenBank/DDBJ databases">
        <title>Genome Sequencing of Nocardia sp. ON39_IFM12276 and assembly.</title>
        <authorList>
            <person name="Shimojima M."/>
            <person name="Toyokawa M."/>
            <person name="Uesaka K."/>
        </authorList>
    </citation>
    <scope>NUCLEOTIDE SEQUENCE [LARGE SCALE GENOMIC DNA]</scope>
    <source>
        <strain evidence="2 3">IFM 12276</strain>
    </source>
</reference>
<dbReference type="Proteomes" id="UP001317870">
    <property type="component" value="Chromosome"/>
</dbReference>
<name>A0ABM8CZH1_9NOCA</name>
<keyword evidence="1" id="KW-1133">Transmembrane helix</keyword>
<keyword evidence="1" id="KW-0472">Membrane</keyword>
<sequence>MTDERSFASASVPRHLARGVIGFGALIGAIALMPVVGAFSLLLAPVGFLALRGCPTCWLIGLMQTVSRGRLQRSCADGQCRLTTAGHGGAEHGRDDRAPAAFGSLSSDHVAEFASRRFSRQD</sequence>
<feature type="transmembrane region" description="Helical" evidence="1">
    <location>
        <begin position="20"/>
        <end position="43"/>
    </location>
</feature>
<proteinExistence type="predicted"/>
<evidence type="ECO:0000313" key="2">
    <source>
        <dbReference type="EMBL" id="BDU00466.1"/>
    </source>
</evidence>
<evidence type="ECO:0000313" key="3">
    <source>
        <dbReference type="Proteomes" id="UP001317870"/>
    </source>
</evidence>
<dbReference type="EMBL" id="AP026978">
    <property type="protein sequence ID" value="BDU00466.1"/>
    <property type="molecule type" value="Genomic_DNA"/>
</dbReference>
<keyword evidence="1" id="KW-0812">Transmembrane</keyword>
<protein>
    <recommendedName>
        <fullName evidence="4">DUF2892 domain-containing protein</fullName>
    </recommendedName>
</protein>
<accession>A0ABM8CZH1</accession>
<gene>
    <name evidence="2" type="ORF">IFM12276_34940</name>
</gene>
<evidence type="ECO:0000256" key="1">
    <source>
        <dbReference type="SAM" id="Phobius"/>
    </source>
</evidence>
<dbReference type="RefSeq" id="WP_281873311.1">
    <property type="nucleotide sequence ID" value="NZ_AP026978.1"/>
</dbReference>